<accession>A0A1Y1UWM7</accession>
<protein>
    <submittedName>
        <fullName evidence="2">Uncharacterized protein</fullName>
    </submittedName>
</protein>
<dbReference type="InterPro" id="IPR002110">
    <property type="entry name" value="Ankyrin_rpt"/>
</dbReference>
<evidence type="ECO:0000256" key="1">
    <source>
        <dbReference type="PROSITE-ProRule" id="PRU00023"/>
    </source>
</evidence>
<dbReference type="Proteomes" id="UP000193719">
    <property type="component" value="Unassembled WGS sequence"/>
</dbReference>
<organism evidence="2 3">
    <name type="scientific">Piromyces finnis</name>
    <dbReference type="NCBI Taxonomy" id="1754191"/>
    <lineage>
        <taxon>Eukaryota</taxon>
        <taxon>Fungi</taxon>
        <taxon>Fungi incertae sedis</taxon>
        <taxon>Chytridiomycota</taxon>
        <taxon>Chytridiomycota incertae sedis</taxon>
        <taxon>Neocallimastigomycetes</taxon>
        <taxon>Neocallimastigales</taxon>
        <taxon>Neocallimastigaceae</taxon>
        <taxon>Piromyces</taxon>
    </lineage>
</organism>
<reference evidence="2 3" key="2">
    <citation type="submission" date="2016-08" db="EMBL/GenBank/DDBJ databases">
        <title>Pervasive Adenine N6-methylation of Active Genes in Fungi.</title>
        <authorList>
            <consortium name="DOE Joint Genome Institute"/>
            <person name="Mondo S.J."/>
            <person name="Dannebaum R.O."/>
            <person name="Kuo R.C."/>
            <person name="Labutti K."/>
            <person name="Haridas S."/>
            <person name="Kuo A."/>
            <person name="Salamov A."/>
            <person name="Ahrendt S.R."/>
            <person name="Lipzen A."/>
            <person name="Sullivan W."/>
            <person name="Andreopoulos W.B."/>
            <person name="Clum A."/>
            <person name="Lindquist E."/>
            <person name="Daum C."/>
            <person name="Ramamoorthy G.K."/>
            <person name="Gryganskyi A."/>
            <person name="Culley D."/>
            <person name="Magnuson J.K."/>
            <person name="James T.Y."/>
            <person name="O'Malley M.A."/>
            <person name="Stajich J.E."/>
            <person name="Spatafora J.W."/>
            <person name="Visel A."/>
            <person name="Grigoriev I.V."/>
        </authorList>
    </citation>
    <scope>NUCLEOTIDE SEQUENCE [LARGE SCALE GENOMIC DNA]</scope>
    <source>
        <strain evidence="3">finn</strain>
    </source>
</reference>
<evidence type="ECO:0000313" key="3">
    <source>
        <dbReference type="Proteomes" id="UP000193719"/>
    </source>
</evidence>
<reference evidence="2 3" key="1">
    <citation type="submission" date="2016-08" db="EMBL/GenBank/DDBJ databases">
        <title>Genomes of anaerobic fungi encode conserved fungal cellulosomes for biomass hydrolysis.</title>
        <authorList>
            <consortium name="DOE Joint Genome Institute"/>
            <person name="Haitjema C.H."/>
            <person name="Gilmore S.P."/>
            <person name="Henske J.K."/>
            <person name="Solomon K.V."/>
            <person name="De Groot R."/>
            <person name="Kuo A."/>
            <person name="Mondo S.J."/>
            <person name="Salamov A.A."/>
            <person name="Labutti K."/>
            <person name="Zhao Z."/>
            <person name="Chiniquy J."/>
            <person name="Barry K."/>
            <person name="Brewer H.M."/>
            <person name="Purvine S.O."/>
            <person name="Wright A.T."/>
            <person name="Boxma B."/>
            <person name="Van Alen T."/>
            <person name="Hackstein J.H."/>
            <person name="Baker S.E."/>
            <person name="Grigoriev I.V."/>
            <person name="O'Malley M.A."/>
        </authorList>
    </citation>
    <scope>NUCLEOTIDE SEQUENCE [LARGE SCALE GENOMIC DNA]</scope>
    <source>
        <strain evidence="3">finn</strain>
    </source>
</reference>
<dbReference type="PROSITE" id="PS50297">
    <property type="entry name" value="ANK_REP_REGION"/>
    <property type="match status" value="1"/>
</dbReference>
<dbReference type="InterPro" id="IPR036770">
    <property type="entry name" value="Ankyrin_rpt-contain_sf"/>
</dbReference>
<dbReference type="AlphaFoldDB" id="A0A1Y1UWM7"/>
<gene>
    <name evidence="2" type="ORF">BCR36DRAFT_587138</name>
</gene>
<feature type="repeat" description="ANK" evidence="1">
    <location>
        <begin position="11"/>
        <end position="46"/>
    </location>
</feature>
<name>A0A1Y1UWM7_9FUNG</name>
<dbReference type="EMBL" id="MCFH01000063">
    <property type="protein sequence ID" value="ORX42568.1"/>
    <property type="molecule type" value="Genomic_DNA"/>
</dbReference>
<evidence type="ECO:0000313" key="2">
    <source>
        <dbReference type="EMBL" id="ORX42568.1"/>
    </source>
</evidence>
<comment type="caution">
    <text evidence="2">The sequence shown here is derived from an EMBL/GenBank/DDBJ whole genome shotgun (WGS) entry which is preliminary data.</text>
</comment>
<dbReference type="PROSITE" id="PS50088">
    <property type="entry name" value="ANK_REPEAT"/>
    <property type="match status" value="1"/>
</dbReference>
<keyword evidence="1" id="KW-0040">ANK repeat</keyword>
<proteinExistence type="predicted"/>
<dbReference type="Gene3D" id="1.25.40.20">
    <property type="entry name" value="Ankyrin repeat-containing domain"/>
    <property type="match status" value="1"/>
</dbReference>
<keyword evidence="3" id="KW-1185">Reference proteome</keyword>
<dbReference type="OrthoDB" id="366390at2759"/>
<dbReference type="Pfam" id="PF00023">
    <property type="entry name" value="Ank"/>
    <property type="match status" value="1"/>
</dbReference>
<dbReference type="SUPFAM" id="SSF48403">
    <property type="entry name" value="Ankyrin repeat"/>
    <property type="match status" value="1"/>
</dbReference>
<sequence length="77" mass="8927">MNTILNVINNKGETPLHWACKCYNYENDKTMIELLKLGTEVDKQDNDRNSAYTSACKSRRYNKNVQKCLIKFGVKIP</sequence>